<sequence>MDNSLGTQIIYYWSPNIKDHVKNEEYLEKFEIERNALSKVGNGCYYQKLLNTGNAWKTAITNESISML</sequence>
<dbReference type="AlphaFoldDB" id="A0A2N1M674"/>
<evidence type="ECO:0000313" key="2">
    <source>
        <dbReference type="Proteomes" id="UP000233469"/>
    </source>
</evidence>
<comment type="caution">
    <text evidence="1">The sequence shown here is derived from an EMBL/GenBank/DDBJ whole genome shotgun (WGS) entry which is preliminary data.</text>
</comment>
<reference evidence="1 2" key="1">
    <citation type="submission" date="2016-04" db="EMBL/GenBank/DDBJ databases">
        <title>Genome analyses suggest a sexual origin of heterokaryosis in a supposedly ancient asexual fungus.</title>
        <authorList>
            <person name="Ropars J."/>
            <person name="Sedzielewska K."/>
            <person name="Noel J."/>
            <person name="Charron P."/>
            <person name="Farinelli L."/>
            <person name="Marton T."/>
            <person name="Kruger M."/>
            <person name="Pelin A."/>
            <person name="Brachmann A."/>
            <person name="Corradi N."/>
        </authorList>
    </citation>
    <scope>NUCLEOTIDE SEQUENCE [LARGE SCALE GENOMIC DNA]</scope>
    <source>
        <strain evidence="1 2">C2</strain>
    </source>
</reference>
<dbReference type="EMBL" id="LLXL01004716">
    <property type="protein sequence ID" value="PKK57143.1"/>
    <property type="molecule type" value="Genomic_DNA"/>
</dbReference>
<organism evidence="1 2">
    <name type="scientific">Rhizophagus irregularis</name>
    <dbReference type="NCBI Taxonomy" id="588596"/>
    <lineage>
        <taxon>Eukaryota</taxon>
        <taxon>Fungi</taxon>
        <taxon>Fungi incertae sedis</taxon>
        <taxon>Mucoromycota</taxon>
        <taxon>Glomeromycotina</taxon>
        <taxon>Glomeromycetes</taxon>
        <taxon>Glomerales</taxon>
        <taxon>Glomeraceae</taxon>
        <taxon>Rhizophagus</taxon>
    </lineage>
</organism>
<protein>
    <submittedName>
        <fullName evidence="1">Uncharacterized protein</fullName>
    </submittedName>
</protein>
<evidence type="ECO:0000313" key="1">
    <source>
        <dbReference type="EMBL" id="PKK57143.1"/>
    </source>
</evidence>
<name>A0A2N1M674_9GLOM</name>
<proteinExistence type="predicted"/>
<gene>
    <name evidence="1" type="ORF">RhiirC2_798600</name>
</gene>
<reference evidence="1 2" key="2">
    <citation type="submission" date="2017-10" db="EMBL/GenBank/DDBJ databases">
        <title>Extensive intraspecific genome diversity in a model arbuscular mycorrhizal fungus.</title>
        <authorList>
            <person name="Chen E.C.H."/>
            <person name="Morin E."/>
            <person name="Baudet D."/>
            <person name="Noel J."/>
            <person name="Ndikumana S."/>
            <person name="Charron P."/>
            <person name="St-Onge C."/>
            <person name="Giorgi J."/>
            <person name="Grigoriev I.V."/>
            <person name="Roux C."/>
            <person name="Martin F.M."/>
            <person name="Corradi N."/>
        </authorList>
    </citation>
    <scope>NUCLEOTIDE SEQUENCE [LARGE SCALE GENOMIC DNA]</scope>
    <source>
        <strain evidence="1 2">C2</strain>
    </source>
</reference>
<dbReference type="Proteomes" id="UP000233469">
    <property type="component" value="Unassembled WGS sequence"/>
</dbReference>
<accession>A0A2N1M674</accession>